<organism evidence="2 3">
    <name type="scientific">Nepenthes gracilis</name>
    <name type="common">Slender pitcher plant</name>
    <dbReference type="NCBI Taxonomy" id="150966"/>
    <lineage>
        <taxon>Eukaryota</taxon>
        <taxon>Viridiplantae</taxon>
        <taxon>Streptophyta</taxon>
        <taxon>Embryophyta</taxon>
        <taxon>Tracheophyta</taxon>
        <taxon>Spermatophyta</taxon>
        <taxon>Magnoliopsida</taxon>
        <taxon>eudicotyledons</taxon>
        <taxon>Gunneridae</taxon>
        <taxon>Pentapetalae</taxon>
        <taxon>Caryophyllales</taxon>
        <taxon>Nepenthaceae</taxon>
        <taxon>Nepenthes</taxon>
    </lineage>
</organism>
<dbReference type="Proteomes" id="UP001279734">
    <property type="component" value="Unassembled WGS sequence"/>
</dbReference>
<comment type="caution">
    <text evidence="2">The sequence shown here is derived from an EMBL/GenBank/DDBJ whole genome shotgun (WGS) entry which is preliminary data.</text>
</comment>
<evidence type="ECO:0000313" key="3">
    <source>
        <dbReference type="Proteomes" id="UP001279734"/>
    </source>
</evidence>
<reference evidence="2" key="1">
    <citation type="submission" date="2023-05" db="EMBL/GenBank/DDBJ databases">
        <title>Nepenthes gracilis genome sequencing.</title>
        <authorList>
            <person name="Fukushima K."/>
        </authorList>
    </citation>
    <scope>NUCLEOTIDE SEQUENCE</scope>
    <source>
        <strain evidence="2">SING2019-196</strain>
    </source>
</reference>
<gene>
    <name evidence="2" type="ORF">Nepgr_002834</name>
</gene>
<dbReference type="AlphaFoldDB" id="A0AAD3RYL0"/>
<accession>A0AAD3RYL0</accession>
<keyword evidence="3" id="KW-1185">Reference proteome</keyword>
<keyword evidence="1" id="KW-1133">Transmembrane helix</keyword>
<feature type="transmembrane region" description="Helical" evidence="1">
    <location>
        <begin position="109"/>
        <end position="136"/>
    </location>
</feature>
<dbReference type="EMBL" id="BSYO01000002">
    <property type="protein sequence ID" value="GMH00995.1"/>
    <property type="molecule type" value="Genomic_DNA"/>
</dbReference>
<name>A0AAD3RYL0_NEPGR</name>
<evidence type="ECO:0000313" key="2">
    <source>
        <dbReference type="EMBL" id="GMH00995.1"/>
    </source>
</evidence>
<protein>
    <submittedName>
        <fullName evidence="2">Uncharacterized protein</fullName>
    </submittedName>
</protein>
<sequence length="138" mass="15057">MMKQVIFRLDAEMASRMLWHVIGYGLRYMLTDLLITEMHDSPRSFAEVQWLPWGASAGCFGGELPTCGKDADICCLLPEVAAGIADASSLSSYCLVVMLLRSMLRNKDLAVVLVGSVVICCSAMAVCRVVCLRTGVFD</sequence>
<evidence type="ECO:0000256" key="1">
    <source>
        <dbReference type="SAM" id="Phobius"/>
    </source>
</evidence>
<keyword evidence="1" id="KW-0472">Membrane</keyword>
<proteinExistence type="predicted"/>
<keyword evidence="1" id="KW-0812">Transmembrane</keyword>